<evidence type="ECO:0000256" key="2">
    <source>
        <dbReference type="ARBA" id="ARBA00022448"/>
    </source>
</evidence>
<evidence type="ECO:0000256" key="6">
    <source>
        <dbReference type="ARBA" id="ARBA00023136"/>
    </source>
</evidence>
<comment type="subcellular location">
    <subcellularLocation>
        <location evidence="1">Membrane</location>
        <topology evidence="1">Multi-pass membrane protein</topology>
    </subcellularLocation>
</comment>
<evidence type="ECO:0000256" key="5">
    <source>
        <dbReference type="ARBA" id="ARBA00022989"/>
    </source>
</evidence>
<dbReference type="AlphaFoldDB" id="A0A158H2E5"/>
<feature type="transmembrane region" description="Helical" evidence="7">
    <location>
        <begin position="31"/>
        <end position="52"/>
    </location>
</feature>
<dbReference type="GO" id="GO:0034755">
    <property type="term" value="P:iron ion transmembrane transport"/>
    <property type="evidence" value="ECO:0007669"/>
    <property type="project" value="TreeGrafter"/>
</dbReference>
<dbReference type="PANTHER" id="PTHR11706:SF33">
    <property type="entry name" value="NATURAL RESISTANCE-ASSOCIATED MACROPHAGE PROTEIN 2"/>
    <property type="match status" value="1"/>
</dbReference>
<dbReference type="Proteomes" id="UP000054683">
    <property type="component" value="Unassembled WGS sequence"/>
</dbReference>
<dbReference type="Pfam" id="PF01566">
    <property type="entry name" value="Nramp"/>
    <property type="match status" value="1"/>
</dbReference>
<protein>
    <submittedName>
        <fullName evidence="8">Iron transporter</fullName>
    </submittedName>
</protein>
<evidence type="ECO:0000313" key="8">
    <source>
        <dbReference type="EMBL" id="SAL38191.1"/>
    </source>
</evidence>
<reference evidence="8 9" key="1">
    <citation type="submission" date="2016-01" db="EMBL/GenBank/DDBJ databases">
        <authorList>
            <person name="Oliw E.H."/>
        </authorList>
    </citation>
    <scope>NUCLEOTIDE SEQUENCE [LARGE SCALE GENOMIC DNA]</scope>
    <source>
        <strain evidence="8">LMG 27134</strain>
    </source>
</reference>
<keyword evidence="5 7" id="KW-1133">Transmembrane helix</keyword>
<keyword evidence="3 7" id="KW-0812">Transmembrane</keyword>
<dbReference type="GO" id="GO:0015293">
    <property type="term" value="F:symporter activity"/>
    <property type="evidence" value="ECO:0007669"/>
    <property type="project" value="UniProtKB-KW"/>
</dbReference>
<name>A0A158H2E5_9BURK</name>
<dbReference type="GO" id="GO:0005886">
    <property type="term" value="C:plasma membrane"/>
    <property type="evidence" value="ECO:0007669"/>
    <property type="project" value="TreeGrafter"/>
</dbReference>
<evidence type="ECO:0000256" key="7">
    <source>
        <dbReference type="SAM" id="Phobius"/>
    </source>
</evidence>
<evidence type="ECO:0000256" key="1">
    <source>
        <dbReference type="ARBA" id="ARBA00004141"/>
    </source>
</evidence>
<keyword evidence="2" id="KW-0813">Transport</keyword>
<gene>
    <name evidence="8" type="ORF">AWB69_03735</name>
</gene>
<dbReference type="EMBL" id="FCOK02000023">
    <property type="protein sequence ID" value="SAL38191.1"/>
    <property type="molecule type" value="Genomic_DNA"/>
</dbReference>
<feature type="transmembrane region" description="Helical" evidence="7">
    <location>
        <begin position="72"/>
        <end position="90"/>
    </location>
</feature>
<evidence type="ECO:0000313" key="9">
    <source>
        <dbReference type="Proteomes" id="UP000054683"/>
    </source>
</evidence>
<dbReference type="PANTHER" id="PTHR11706">
    <property type="entry name" value="SOLUTE CARRIER PROTEIN FAMILY 11 MEMBER"/>
    <property type="match status" value="1"/>
</dbReference>
<dbReference type="GO" id="GO:0015086">
    <property type="term" value="F:cadmium ion transmembrane transporter activity"/>
    <property type="evidence" value="ECO:0007669"/>
    <property type="project" value="TreeGrafter"/>
</dbReference>
<evidence type="ECO:0000256" key="3">
    <source>
        <dbReference type="ARBA" id="ARBA00022692"/>
    </source>
</evidence>
<keyword evidence="4" id="KW-0769">Symport</keyword>
<proteinExistence type="predicted"/>
<dbReference type="GO" id="GO:0005384">
    <property type="term" value="F:manganese ion transmembrane transporter activity"/>
    <property type="evidence" value="ECO:0007669"/>
    <property type="project" value="TreeGrafter"/>
</dbReference>
<organism evidence="8 9">
    <name type="scientific">Caballeronia udeis</name>
    <dbReference type="NCBI Taxonomy" id="1232866"/>
    <lineage>
        <taxon>Bacteria</taxon>
        <taxon>Pseudomonadati</taxon>
        <taxon>Pseudomonadota</taxon>
        <taxon>Betaproteobacteria</taxon>
        <taxon>Burkholderiales</taxon>
        <taxon>Burkholderiaceae</taxon>
        <taxon>Caballeronia</taxon>
    </lineage>
</organism>
<dbReference type="InterPro" id="IPR001046">
    <property type="entry name" value="NRAMP_fam"/>
</dbReference>
<keyword evidence="6 7" id="KW-0472">Membrane</keyword>
<evidence type="ECO:0000256" key="4">
    <source>
        <dbReference type="ARBA" id="ARBA00022847"/>
    </source>
</evidence>
<sequence>MLERLGPGLITGASDDDPSGIATYSQAGAQFGFNMLWTIIITYPLMVAIQMISARLGRVSGHGLATNIRRYYPAWLLYGSVVLLLVQHHQHRS</sequence>
<accession>A0A158H2E5</accession>